<organism evidence="1 2">
    <name type="scientific">Curtobacterium luteum</name>
    <dbReference type="NCBI Taxonomy" id="33881"/>
    <lineage>
        <taxon>Bacteria</taxon>
        <taxon>Bacillati</taxon>
        <taxon>Actinomycetota</taxon>
        <taxon>Actinomycetes</taxon>
        <taxon>Micrococcales</taxon>
        <taxon>Microbacteriaceae</taxon>
        <taxon>Curtobacterium</taxon>
    </lineage>
</organism>
<evidence type="ECO:0000313" key="1">
    <source>
        <dbReference type="EMBL" id="KTR08811.1"/>
    </source>
</evidence>
<dbReference type="PATRIC" id="fig|33881.3.peg.1198"/>
<proteinExistence type="predicted"/>
<dbReference type="Proteomes" id="UP000078252">
    <property type="component" value="Unassembled WGS sequence"/>
</dbReference>
<sequence length="263" mass="27967">MAARRRIIADIAPERSAFGRSVLLESWRALLPDTFDTVLPLTLRDRVRLAGSDRLVVSDESGPATGGRIAAGALEFLWLDHAADVDAVPSTPGGIAVSVSAAVDLALDVDDLAAAVTAVAGEQDAPTISVFRLDPRDADRSHDLVRAVRRISTVPVDLVAHDLSTDVTARRLLDSRLVVTVDRTAEHVARCAGVPTVRLGAHDDLTELYVALHAPLDSIDGADLRAARSTAFALDAWQRHRLSTTDVRAAVGPSVTDEDRVAA</sequence>
<dbReference type="OrthoDB" id="5020865at2"/>
<name>A0A175RYI3_9MICO</name>
<protein>
    <submittedName>
        <fullName evidence="1">Uncharacterized protein</fullName>
    </submittedName>
</protein>
<dbReference type="STRING" id="33881.NS184_04630"/>
<dbReference type="EMBL" id="LDQC01000026">
    <property type="protein sequence ID" value="KTR08811.1"/>
    <property type="molecule type" value="Genomic_DNA"/>
</dbReference>
<accession>A0A175RYI3</accession>
<dbReference type="RefSeq" id="WP_058724967.1">
    <property type="nucleotide sequence ID" value="NZ_LDQC01000026.1"/>
</dbReference>
<reference evidence="1 2" key="1">
    <citation type="journal article" date="2016" name="Front. Microbiol.">
        <title>Genomic Resource of Rice Seed Associated Bacteria.</title>
        <authorList>
            <person name="Midha S."/>
            <person name="Bansal K."/>
            <person name="Sharma S."/>
            <person name="Kumar N."/>
            <person name="Patil P.P."/>
            <person name="Chaudhry V."/>
            <person name="Patil P.B."/>
        </authorList>
    </citation>
    <scope>NUCLEOTIDE SEQUENCE [LARGE SCALE GENOMIC DNA]</scope>
    <source>
        <strain evidence="1 2">NS184</strain>
    </source>
</reference>
<evidence type="ECO:0000313" key="2">
    <source>
        <dbReference type="Proteomes" id="UP000078252"/>
    </source>
</evidence>
<comment type="caution">
    <text evidence="1">The sequence shown here is derived from an EMBL/GenBank/DDBJ whole genome shotgun (WGS) entry which is preliminary data.</text>
</comment>
<dbReference type="AlphaFoldDB" id="A0A175RYI3"/>
<gene>
    <name evidence="1" type="ORF">NS184_04630</name>
</gene>